<dbReference type="SFLD" id="SFLDG01082">
    <property type="entry name" value="B12-binding_domain_containing"/>
    <property type="match status" value="1"/>
</dbReference>
<dbReference type="EMBL" id="FWEV01000155">
    <property type="protein sequence ID" value="SLM30680.1"/>
    <property type="molecule type" value="Genomic_DNA"/>
</dbReference>
<dbReference type="PANTHER" id="PTHR42731:SF5">
    <property type="entry name" value="RADICAL SAM DOMAIN PROTEIN"/>
    <property type="match status" value="1"/>
</dbReference>
<dbReference type="RefSeq" id="WP_080809055.1">
    <property type="nucleotide sequence ID" value="NZ_LT828564.1"/>
</dbReference>
<dbReference type="InterPro" id="IPR007197">
    <property type="entry name" value="rSAM"/>
</dbReference>
<dbReference type="OrthoDB" id="9806827at2"/>
<dbReference type="GO" id="GO:0003824">
    <property type="term" value="F:catalytic activity"/>
    <property type="evidence" value="ECO:0007669"/>
    <property type="project" value="InterPro"/>
</dbReference>
<dbReference type="InterPro" id="IPR023404">
    <property type="entry name" value="rSAM_horseshoe"/>
</dbReference>
<reference evidence="2 3" key="1">
    <citation type="submission" date="2017-03" db="EMBL/GenBank/DDBJ databases">
        <authorList>
            <person name="Afonso C.L."/>
            <person name="Miller P.J."/>
            <person name="Scott M.A."/>
            <person name="Spackman E."/>
            <person name="Goraichik I."/>
            <person name="Dimitrov K.M."/>
            <person name="Suarez D.L."/>
            <person name="Swayne D.E."/>
        </authorList>
    </citation>
    <scope>NUCLEOTIDE SEQUENCE [LARGE SCALE GENOMIC DNA]</scope>
    <source>
        <strain evidence="2">PRJEB14757</strain>
    </source>
</reference>
<evidence type="ECO:0000313" key="3">
    <source>
        <dbReference type="Proteomes" id="UP000191931"/>
    </source>
</evidence>
<dbReference type="Pfam" id="PF04055">
    <property type="entry name" value="Radical_SAM"/>
    <property type="match status" value="1"/>
</dbReference>
<dbReference type="PANTHER" id="PTHR42731">
    <property type="entry name" value="SLL1084 PROTEIN"/>
    <property type="match status" value="1"/>
</dbReference>
<dbReference type="STRING" id="1246637.MTBBW1_2380004"/>
<dbReference type="SUPFAM" id="SSF102114">
    <property type="entry name" value="Radical SAM enzymes"/>
    <property type="match status" value="1"/>
</dbReference>
<dbReference type="PROSITE" id="PS51918">
    <property type="entry name" value="RADICAL_SAM"/>
    <property type="match status" value="1"/>
</dbReference>
<feature type="domain" description="Radical SAM core" evidence="1">
    <location>
        <begin position="305"/>
        <end position="538"/>
    </location>
</feature>
<name>A0A1W1HDY1_9BACT</name>
<dbReference type="InterPro" id="IPR045784">
    <property type="entry name" value="Radical_SAM_N2"/>
</dbReference>
<sequence length="664" mass="74226">MGKKKLMSGKPPVHHEQGAVTLKKSGVLNIAIVYPNTYHAGMSNLGFQSVYSLFNAHDNVACHRFFLPETSREQKCHQFKPFGNETPDHIGTTHNNPAGNATPQSIETGMDLSSYDIIAFSLSFENDYLNILHILKAANIPLRSGERENSIHALPLVIAGGVASFLNPEPVAPFIDCFLMGEAEELIDPFINILFTYYTQQLDKDNSHALKQNPPILNTKTKHNRKEQPYWRQPEKHDLLKKLATTMKGVYVPALYNPEYRIKNGIETFTDIKPCYPDIPKRVTVQRSPDLKNISTTTQILTNDTAFNNTFLIETGRGCPHGCRFCSAGFIYRPPRFYPDQIIIDAMNKASLMTDKIGLVSAAVSDHPGINSICAAGIANNQKISFSSLRLDNLTDETIQTLVDSSVKTATIAPEAGSERMRRIINKKITEAQILSAVQRIVAHGILNIKLYFMTGLPFETDVDIQDIVSLTLKIKQTFLEASRKNRKIGTITLSINPFIPKPFTPFQWAAMDTPSTFKKKIKIIREGLKREGNITINSESPRMAAVNALLSRGDRRMADLLEAAEKKGWSQAIKNSGIESTIFNPLDMDATLPWDILDAGIKKSFLKKEYQKASMEKISKDCPMKTCSECGICRDFGPTPPTNGNGMSSFRCQKVRYKPFMLR</sequence>
<dbReference type="AlphaFoldDB" id="A0A1W1HDY1"/>
<dbReference type="CDD" id="cd01335">
    <property type="entry name" value="Radical_SAM"/>
    <property type="match status" value="1"/>
</dbReference>
<dbReference type="Pfam" id="PF19864">
    <property type="entry name" value="Radical_SAM_N2"/>
    <property type="match status" value="1"/>
</dbReference>
<protein>
    <submittedName>
        <fullName evidence="2">Radical SAM domain protein</fullName>
    </submittedName>
</protein>
<dbReference type="Proteomes" id="UP000191931">
    <property type="component" value="Unassembled WGS sequence"/>
</dbReference>
<dbReference type="SFLD" id="SFLDS00029">
    <property type="entry name" value="Radical_SAM"/>
    <property type="match status" value="1"/>
</dbReference>
<dbReference type="Gene3D" id="3.80.30.20">
    <property type="entry name" value="tm_1862 like domain"/>
    <property type="match status" value="1"/>
</dbReference>
<gene>
    <name evidence="2" type="ORF">MTBBW1_2380004</name>
</gene>
<organism evidence="2 3">
    <name type="scientific">Desulfamplus magnetovallimortis</name>
    <dbReference type="NCBI Taxonomy" id="1246637"/>
    <lineage>
        <taxon>Bacteria</taxon>
        <taxon>Pseudomonadati</taxon>
        <taxon>Thermodesulfobacteriota</taxon>
        <taxon>Desulfobacteria</taxon>
        <taxon>Desulfobacterales</taxon>
        <taxon>Desulfobacteraceae</taxon>
        <taxon>Desulfamplus</taxon>
    </lineage>
</organism>
<dbReference type="GO" id="GO:0051536">
    <property type="term" value="F:iron-sulfur cluster binding"/>
    <property type="evidence" value="ECO:0007669"/>
    <property type="project" value="InterPro"/>
</dbReference>
<evidence type="ECO:0000259" key="1">
    <source>
        <dbReference type="PROSITE" id="PS51918"/>
    </source>
</evidence>
<keyword evidence="3" id="KW-1185">Reference proteome</keyword>
<dbReference type="InterPro" id="IPR006638">
    <property type="entry name" value="Elp3/MiaA/NifB-like_rSAM"/>
</dbReference>
<proteinExistence type="predicted"/>
<accession>A0A1W1HDY1</accession>
<dbReference type="InterPro" id="IPR058240">
    <property type="entry name" value="rSAM_sf"/>
</dbReference>
<dbReference type="SMART" id="SM00729">
    <property type="entry name" value="Elp3"/>
    <property type="match status" value="1"/>
</dbReference>
<evidence type="ECO:0000313" key="2">
    <source>
        <dbReference type="EMBL" id="SLM30680.1"/>
    </source>
</evidence>